<evidence type="ECO:0000313" key="2">
    <source>
        <dbReference type="EMBL" id="MQL90453.1"/>
    </source>
</evidence>
<comment type="caution">
    <text evidence="2">The sequence shown here is derived from an EMBL/GenBank/DDBJ whole genome shotgun (WGS) entry which is preliminary data.</text>
</comment>
<keyword evidence="1" id="KW-0812">Transmembrane</keyword>
<sequence>MVMCLYMVAMGLYWKCPLIYGDACLIYRGHCSSKTKRKNKGKQKWFHCAGTRSVADIHEEERVKGLQDLDRSDLFIKRHTRKDGKPTNETAKYVIEKLKSLESAQPLSDDSTAHQVAARNYTYTQVLGPDRPGRVIGVGTGPTPTSMWGNESKEALRSENRLLMQRITELETSMAEKFAKMVSYGPSMMLLGFDFMLTNIAGLHTLTIFSGFEKPYAIQQRGIVLELDVIQQAQSGMDMYDQVWIGETEDEQYTQEDGDDLKVFYKMKQNVVWRRKLWLAVISSSFGALASLHCVTGVSTSEEEIVRSDSEREE</sequence>
<keyword evidence="1" id="KW-1133">Transmembrane helix</keyword>
<evidence type="ECO:0000313" key="3">
    <source>
        <dbReference type="Proteomes" id="UP000652761"/>
    </source>
</evidence>
<keyword evidence="3" id="KW-1185">Reference proteome</keyword>
<protein>
    <submittedName>
        <fullName evidence="2">Uncharacterized protein</fullName>
    </submittedName>
</protein>
<accession>A0A843VDA2</accession>
<reference evidence="2" key="1">
    <citation type="submission" date="2017-07" db="EMBL/GenBank/DDBJ databases">
        <title>Taro Niue Genome Assembly and Annotation.</title>
        <authorList>
            <person name="Atibalentja N."/>
            <person name="Keating K."/>
            <person name="Fields C.J."/>
        </authorList>
    </citation>
    <scope>NUCLEOTIDE SEQUENCE</scope>
    <source>
        <strain evidence="2">Niue_2</strain>
        <tissue evidence="2">Leaf</tissue>
    </source>
</reference>
<feature type="transmembrane region" description="Helical" evidence="1">
    <location>
        <begin position="277"/>
        <end position="298"/>
    </location>
</feature>
<name>A0A843VDA2_COLES</name>
<evidence type="ECO:0000256" key="1">
    <source>
        <dbReference type="SAM" id="Phobius"/>
    </source>
</evidence>
<dbReference type="Pfam" id="PF03004">
    <property type="entry name" value="Transposase_24"/>
    <property type="match status" value="1"/>
</dbReference>
<gene>
    <name evidence="2" type="ORF">Taro_023044</name>
</gene>
<organism evidence="2 3">
    <name type="scientific">Colocasia esculenta</name>
    <name type="common">Wild taro</name>
    <name type="synonym">Arum esculentum</name>
    <dbReference type="NCBI Taxonomy" id="4460"/>
    <lineage>
        <taxon>Eukaryota</taxon>
        <taxon>Viridiplantae</taxon>
        <taxon>Streptophyta</taxon>
        <taxon>Embryophyta</taxon>
        <taxon>Tracheophyta</taxon>
        <taxon>Spermatophyta</taxon>
        <taxon>Magnoliopsida</taxon>
        <taxon>Liliopsida</taxon>
        <taxon>Araceae</taxon>
        <taxon>Aroideae</taxon>
        <taxon>Colocasieae</taxon>
        <taxon>Colocasia</taxon>
    </lineage>
</organism>
<dbReference type="AlphaFoldDB" id="A0A843VDA2"/>
<keyword evidence="1" id="KW-0472">Membrane</keyword>
<dbReference type="Proteomes" id="UP000652761">
    <property type="component" value="Unassembled WGS sequence"/>
</dbReference>
<dbReference type="EMBL" id="NMUH01001242">
    <property type="protein sequence ID" value="MQL90453.1"/>
    <property type="molecule type" value="Genomic_DNA"/>
</dbReference>
<dbReference type="InterPro" id="IPR004252">
    <property type="entry name" value="Probable_transposase_24"/>
</dbReference>
<proteinExistence type="predicted"/>